<feature type="region of interest" description="Disordered" evidence="10">
    <location>
        <begin position="185"/>
        <end position="208"/>
    </location>
</feature>
<evidence type="ECO:0000256" key="5">
    <source>
        <dbReference type="ARBA" id="ARBA00022771"/>
    </source>
</evidence>
<feature type="region of interest" description="Disordered" evidence="10">
    <location>
        <begin position="638"/>
        <end position="764"/>
    </location>
</feature>
<dbReference type="GO" id="GO:0000981">
    <property type="term" value="F:DNA-binding transcription factor activity, RNA polymerase II-specific"/>
    <property type="evidence" value="ECO:0007669"/>
    <property type="project" value="TreeGrafter"/>
</dbReference>
<dbReference type="FunFam" id="4.10.320.30:FF:000001">
    <property type="entry name" value="Myelin transcription factor 1-like, a"/>
    <property type="match status" value="4"/>
</dbReference>
<dbReference type="PANTHER" id="PTHR10816:SF15">
    <property type="entry name" value="MYELIN TRANSCRIPTION FACTOR 1-LIKE PROTEIN"/>
    <property type="match status" value="1"/>
</dbReference>
<feature type="compositionally biased region" description="Basic and acidic residues" evidence="10">
    <location>
        <begin position="414"/>
        <end position="424"/>
    </location>
</feature>
<keyword evidence="6" id="KW-0862">Zinc</keyword>
<dbReference type="PANTHER" id="PTHR10816">
    <property type="entry name" value="MYELIN TRANSCRIPTION FACTOR 1-RELATED"/>
    <property type="match status" value="1"/>
</dbReference>
<gene>
    <name evidence="11" type="primary">Mytf</name>
</gene>
<organism evidence="11">
    <name type="scientific">Phallusia mammillata</name>
    <dbReference type="NCBI Taxonomy" id="59560"/>
    <lineage>
        <taxon>Eukaryota</taxon>
        <taxon>Metazoa</taxon>
        <taxon>Chordata</taxon>
        <taxon>Tunicata</taxon>
        <taxon>Ascidiacea</taxon>
        <taxon>Phlebobranchia</taxon>
        <taxon>Ascidiidae</taxon>
        <taxon>Phallusia</taxon>
    </lineage>
</organism>
<dbReference type="Gene3D" id="4.10.320.30">
    <property type="match status" value="4"/>
</dbReference>
<feature type="compositionally biased region" description="Low complexity" evidence="10">
    <location>
        <begin position="849"/>
        <end position="862"/>
    </location>
</feature>
<reference evidence="11" key="1">
    <citation type="submission" date="2020-04" db="EMBL/GenBank/DDBJ databases">
        <authorList>
            <person name="Neveu A P."/>
        </authorList>
    </citation>
    <scope>NUCLEOTIDE SEQUENCE</scope>
    <source>
        <tissue evidence="11">Whole embryo</tissue>
    </source>
</reference>
<evidence type="ECO:0000256" key="4">
    <source>
        <dbReference type="ARBA" id="ARBA00022737"/>
    </source>
</evidence>
<keyword evidence="4" id="KW-0677">Repeat</keyword>
<feature type="region of interest" description="Disordered" evidence="10">
    <location>
        <begin position="364"/>
        <end position="385"/>
    </location>
</feature>
<evidence type="ECO:0000256" key="10">
    <source>
        <dbReference type="SAM" id="MobiDB-lite"/>
    </source>
</evidence>
<keyword evidence="9" id="KW-0539">Nucleus</keyword>
<evidence type="ECO:0000256" key="8">
    <source>
        <dbReference type="ARBA" id="ARBA00023163"/>
    </source>
</evidence>
<evidence type="ECO:0000256" key="7">
    <source>
        <dbReference type="ARBA" id="ARBA00023015"/>
    </source>
</evidence>
<comment type="subcellular location">
    <subcellularLocation>
        <location evidence="1">Nucleus</location>
    </subcellularLocation>
</comment>
<feature type="region of interest" description="Disordered" evidence="10">
    <location>
        <begin position="402"/>
        <end position="439"/>
    </location>
</feature>
<keyword evidence="7" id="KW-0805">Transcription regulation</keyword>
<dbReference type="EMBL" id="LR788306">
    <property type="protein sequence ID" value="CAB3264168.1"/>
    <property type="molecule type" value="mRNA"/>
</dbReference>
<dbReference type="InterPro" id="IPR036060">
    <property type="entry name" value="Znf_C2H2C_sf"/>
</dbReference>
<evidence type="ECO:0000256" key="6">
    <source>
        <dbReference type="ARBA" id="ARBA00022833"/>
    </source>
</evidence>
<feature type="compositionally biased region" description="Basic and acidic residues" evidence="10">
    <location>
        <begin position="642"/>
        <end position="703"/>
    </location>
</feature>
<feature type="region of interest" description="Disordered" evidence="10">
    <location>
        <begin position="1098"/>
        <end position="1153"/>
    </location>
</feature>
<feature type="region of interest" description="Disordered" evidence="10">
    <location>
        <begin position="782"/>
        <end position="803"/>
    </location>
</feature>
<feature type="region of interest" description="Disordered" evidence="10">
    <location>
        <begin position="976"/>
        <end position="1004"/>
    </location>
</feature>
<dbReference type="Pfam" id="PF01530">
    <property type="entry name" value="zf-C2HC"/>
    <property type="match status" value="4"/>
</dbReference>
<accession>A0A6F9DMF1</accession>
<evidence type="ECO:0000256" key="1">
    <source>
        <dbReference type="ARBA" id="ARBA00004123"/>
    </source>
</evidence>
<evidence type="ECO:0000313" key="11">
    <source>
        <dbReference type="EMBL" id="CAB3264168.1"/>
    </source>
</evidence>
<dbReference type="AlphaFoldDB" id="A0A6F9DMF1"/>
<dbReference type="SUPFAM" id="SSF103637">
    <property type="entry name" value="CCHHC domain"/>
    <property type="match status" value="4"/>
</dbReference>
<evidence type="ECO:0000256" key="2">
    <source>
        <dbReference type="ARBA" id="ARBA00010194"/>
    </source>
</evidence>
<feature type="compositionally biased region" description="Polar residues" evidence="10">
    <location>
        <begin position="1122"/>
        <end position="1135"/>
    </location>
</feature>
<dbReference type="GO" id="GO:0008270">
    <property type="term" value="F:zinc ion binding"/>
    <property type="evidence" value="ECO:0007669"/>
    <property type="project" value="UniProtKB-KW"/>
</dbReference>
<name>A0A6F9DMF1_9ASCI</name>
<dbReference type="GO" id="GO:0005634">
    <property type="term" value="C:nucleus"/>
    <property type="evidence" value="ECO:0007669"/>
    <property type="project" value="UniProtKB-SubCell"/>
</dbReference>
<keyword evidence="5" id="KW-0863">Zinc-finger</keyword>
<protein>
    <submittedName>
        <fullName evidence="11">Transcription factor MYTF</fullName>
    </submittedName>
</protein>
<feature type="region of interest" description="Disordered" evidence="10">
    <location>
        <begin position="32"/>
        <end position="86"/>
    </location>
</feature>
<feature type="region of interest" description="Disordered" evidence="10">
    <location>
        <begin position="1"/>
        <end position="20"/>
    </location>
</feature>
<comment type="similarity">
    <text evidence="2">Belongs to the MYT1 family.</text>
</comment>
<feature type="region of interest" description="Disordered" evidence="10">
    <location>
        <begin position="848"/>
        <end position="874"/>
    </location>
</feature>
<sequence length="1243" mass="137731">MDTAVAQVMGVLPNSSDVADKSNTFSYALSVNSQDNSRFSEDKSHTSGQSPQPIEKSDAFETRSDVHTPSSDESVRSSSPEAEADCERNMEQFPAFQMQNSNRFLEMFTKLIGSRMGFPPHAAMQQGRLNVEPSNISPPQSPPDTHQDAVMCDEARDGKDLIREEPVRSDNENNITVATSECSGREFADQTSSTFNPDPTGDKDASTSEARLMHTSQEINLEMLNQTRNPSSDQRMKNMQCFRPNPQHMVSKDLISPQPTNQKREGPSDHLGFNSGNNYSKDSKCPTPGCRGEGHITGLYSHHRSFSGCPLKDQMPKDAIQALNEGSVKCPTPGCIGKGHVNGNRQTHRSVSGCPIAAQNKRMQQQMRADTKQPNGRKPSFSQFQKQGPLVYPFMDRDKFPASALNLPPPYGKSEPRQESKQTRDSLTPSRGETTQTAGNVVLNATQRFNQINASLKPRLMLPYYSPPSQQSLAQAKIFASAMEAMRIQQQMMLRLHQPMLVDRNRIALNEVPRRNSVRVESHESECADSPKRKRSFSPPPSPPPKTSEVTHSIESIMRRSPNVGSSPPTTPNRATDSDMAHNPVKRAKIICSPEQEAQKRETNRLTEEVLSRFQHSAGLLPFYPFFDQRRMQLPAPLVGVQEKERPSETEENFVRSDEQSEKDDERRDSGYGDSPGHDGELLKIASRDPKPATKSVERERSETIVGDDPSSAGNGALDLTVKPSSRNSSPPLIPRSPVAFSTPTKQKAPNKKSPMSKMVDDAKPDRERHLKFLLQSGFQPIHPNALKHSTPKSEPAGEKHHPSMIGFERFRPAPFSQAQFFAQSQRSYGGAMCENNSNLHVKDLQRVHPSPHQSPSFHSLPYNGELSPNDAALDRNSQLSPAALRELVKTGASPNVPFPLAPMRQKIPGKKKELLTCPMPGCDGSGHSTGNYTSHRSLSGCPLAPRGLVTACASEMKCPTEGCDGSGHVTGNYTSHRSSSGCPLARKNRASQHGMSKSPGAANNLMANDDTFDINRSASTSQSFTGGLSQQNIEDKQHNKPHFLCQPEQKVFTTKASPRSDSYDMPSMIHKRVPFAMARDSYFALTNLDDRRCERNTSDPIDERVSVHNRQQSLDCPRTISEATQPLETQTNLNETDKSSDIPTPDQTEHTDQALDSRMDLESEKSENEQDEPQESERELLGYLAGIALPHSREFPTRENFRSYLANLRHCCQNPGNPDNQALLDAVREAVPSNFDLTKFIS</sequence>
<feature type="compositionally biased region" description="Basic and acidic residues" evidence="10">
    <location>
        <begin position="1098"/>
        <end position="1107"/>
    </location>
</feature>
<feature type="compositionally biased region" description="Polar residues" evidence="10">
    <location>
        <begin position="425"/>
        <end position="439"/>
    </location>
</feature>
<feature type="compositionally biased region" description="Polar residues" evidence="10">
    <location>
        <begin position="563"/>
        <end position="575"/>
    </location>
</feature>
<dbReference type="GO" id="GO:0000978">
    <property type="term" value="F:RNA polymerase II cis-regulatory region sequence-specific DNA binding"/>
    <property type="evidence" value="ECO:0007669"/>
    <property type="project" value="TreeGrafter"/>
</dbReference>
<dbReference type="GO" id="GO:0007399">
    <property type="term" value="P:nervous system development"/>
    <property type="evidence" value="ECO:0007669"/>
    <property type="project" value="UniProtKB-KW"/>
</dbReference>
<proteinExistence type="evidence at transcript level"/>
<keyword evidence="3" id="KW-0479">Metal-binding</keyword>
<evidence type="ECO:0000256" key="3">
    <source>
        <dbReference type="ARBA" id="ARBA00022723"/>
    </source>
</evidence>
<feature type="region of interest" description="Disordered" evidence="10">
    <location>
        <begin position="516"/>
        <end position="583"/>
    </location>
</feature>
<dbReference type="PROSITE" id="PS51802">
    <property type="entry name" value="ZF_CCHHC"/>
    <property type="match status" value="4"/>
</dbReference>
<evidence type="ECO:0000256" key="9">
    <source>
        <dbReference type="ARBA" id="ARBA00023242"/>
    </source>
</evidence>
<feature type="compositionally biased region" description="Basic and acidic residues" evidence="10">
    <location>
        <begin position="516"/>
        <end position="531"/>
    </location>
</feature>
<dbReference type="InterPro" id="IPR002515">
    <property type="entry name" value="Znf_C2H2C"/>
</dbReference>
<feature type="compositionally biased region" description="Basic and acidic residues" evidence="10">
    <location>
        <begin position="55"/>
        <end position="66"/>
    </location>
</feature>
<keyword evidence="8" id="KW-0804">Transcription</keyword>